<feature type="DNA-binding region" description="H-T-H motif" evidence="4">
    <location>
        <begin position="39"/>
        <end position="58"/>
    </location>
</feature>
<feature type="domain" description="HTH tetR-type" evidence="5">
    <location>
        <begin position="16"/>
        <end position="76"/>
    </location>
</feature>
<organism evidence="6 7">
    <name type="scientific">Myxococcus virescens</name>
    <dbReference type="NCBI Taxonomy" id="83456"/>
    <lineage>
        <taxon>Bacteria</taxon>
        <taxon>Pseudomonadati</taxon>
        <taxon>Myxococcota</taxon>
        <taxon>Myxococcia</taxon>
        <taxon>Myxococcales</taxon>
        <taxon>Cystobacterineae</taxon>
        <taxon>Myxococcaceae</taxon>
        <taxon>Myxococcus</taxon>
    </lineage>
</organism>
<evidence type="ECO:0000313" key="7">
    <source>
        <dbReference type="Proteomes" id="UP000321224"/>
    </source>
</evidence>
<protein>
    <recommendedName>
        <fullName evidence="5">HTH tetR-type domain-containing protein</fullName>
    </recommendedName>
</protein>
<dbReference type="EMBL" id="BJVY01000041">
    <property type="protein sequence ID" value="GEL73978.1"/>
    <property type="molecule type" value="Genomic_DNA"/>
</dbReference>
<dbReference type="Proteomes" id="UP000321224">
    <property type="component" value="Unassembled WGS sequence"/>
</dbReference>
<dbReference type="SUPFAM" id="SSF46689">
    <property type="entry name" value="Homeodomain-like"/>
    <property type="match status" value="1"/>
</dbReference>
<dbReference type="InterPro" id="IPR011075">
    <property type="entry name" value="TetR_C"/>
</dbReference>
<gene>
    <name evidence="6" type="ORF">MVI01_57620</name>
</gene>
<dbReference type="InterPro" id="IPR036271">
    <property type="entry name" value="Tet_transcr_reg_TetR-rel_C_sf"/>
</dbReference>
<evidence type="ECO:0000256" key="4">
    <source>
        <dbReference type="PROSITE-ProRule" id="PRU00335"/>
    </source>
</evidence>
<keyword evidence="3" id="KW-0804">Transcription</keyword>
<dbReference type="InterPro" id="IPR001647">
    <property type="entry name" value="HTH_TetR"/>
</dbReference>
<comment type="caution">
    <text evidence="6">The sequence shown here is derived from an EMBL/GenBank/DDBJ whole genome shotgun (WGS) entry which is preliminary data.</text>
</comment>
<dbReference type="SUPFAM" id="SSF48498">
    <property type="entry name" value="Tetracyclin repressor-like, C-terminal domain"/>
    <property type="match status" value="1"/>
</dbReference>
<reference evidence="6 7" key="1">
    <citation type="submission" date="2019-07" db="EMBL/GenBank/DDBJ databases">
        <title>Whole genome shotgun sequence of Myxococcus virescens NBRC 100334.</title>
        <authorList>
            <person name="Hosoyama A."/>
            <person name="Uohara A."/>
            <person name="Ohji S."/>
            <person name="Ichikawa N."/>
        </authorList>
    </citation>
    <scope>NUCLEOTIDE SEQUENCE [LARGE SCALE GENOMIC DNA]</scope>
    <source>
        <strain evidence="6 7">NBRC 100334</strain>
    </source>
</reference>
<evidence type="ECO:0000313" key="6">
    <source>
        <dbReference type="EMBL" id="GEL73978.1"/>
    </source>
</evidence>
<accession>A0A511HK86</accession>
<sequence>MAREPAQRELKQERAARTRMDILEAAIHLFARRGFLATTMADLSRAIRMTPGALYWHFPTKEDLLLAAIEELHQRCLRAFQLPGDDRERPAREQFQSICERTHLLLREHREYGIFFAMLAAEAADSNDQVAEAIRDKLALYVTTLERLIRHGQQMGEFRQDVDALAAAHSLLGGLLGMLVHQNLFRASVDYDPLYRAVMLIHQAGLVQATGFDCVNASQS</sequence>
<proteinExistence type="predicted"/>
<dbReference type="Pfam" id="PF00440">
    <property type="entry name" value="TetR_N"/>
    <property type="match status" value="1"/>
</dbReference>
<keyword evidence="2 4" id="KW-0238">DNA-binding</keyword>
<keyword evidence="1" id="KW-0805">Transcription regulation</keyword>
<dbReference type="PRINTS" id="PR00455">
    <property type="entry name" value="HTHTETR"/>
</dbReference>
<dbReference type="Gene3D" id="1.10.357.10">
    <property type="entry name" value="Tetracycline Repressor, domain 2"/>
    <property type="match status" value="1"/>
</dbReference>
<dbReference type="PANTHER" id="PTHR47506">
    <property type="entry name" value="TRANSCRIPTIONAL REGULATORY PROTEIN"/>
    <property type="match status" value="1"/>
</dbReference>
<dbReference type="InterPro" id="IPR009057">
    <property type="entry name" value="Homeodomain-like_sf"/>
</dbReference>
<evidence type="ECO:0000256" key="1">
    <source>
        <dbReference type="ARBA" id="ARBA00023015"/>
    </source>
</evidence>
<dbReference type="AlphaFoldDB" id="A0A511HK86"/>
<dbReference type="PROSITE" id="PS50977">
    <property type="entry name" value="HTH_TETR_2"/>
    <property type="match status" value="1"/>
</dbReference>
<evidence type="ECO:0000256" key="3">
    <source>
        <dbReference type="ARBA" id="ARBA00023163"/>
    </source>
</evidence>
<evidence type="ECO:0000259" key="5">
    <source>
        <dbReference type="PROSITE" id="PS50977"/>
    </source>
</evidence>
<dbReference type="GO" id="GO:0003677">
    <property type="term" value="F:DNA binding"/>
    <property type="evidence" value="ECO:0007669"/>
    <property type="project" value="UniProtKB-UniRule"/>
</dbReference>
<dbReference type="Pfam" id="PF16925">
    <property type="entry name" value="TetR_C_13"/>
    <property type="match status" value="1"/>
</dbReference>
<dbReference type="PANTHER" id="PTHR47506:SF1">
    <property type="entry name" value="HTH-TYPE TRANSCRIPTIONAL REGULATOR YJDC"/>
    <property type="match status" value="1"/>
</dbReference>
<dbReference type="RefSeq" id="WP_090485494.1">
    <property type="nucleotide sequence ID" value="NZ_BJVY01000041.1"/>
</dbReference>
<evidence type="ECO:0000256" key="2">
    <source>
        <dbReference type="ARBA" id="ARBA00023125"/>
    </source>
</evidence>
<name>A0A511HK86_9BACT</name>